<dbReference type="InterPro" id="IPR024395">
    <property type="entry name" value="CLASP_N_dom"/>
</dbReference>
<dbReference type="GO" id="GO:0008017">
    <property type="term" value="F:microtubule binding"/>
    <property type="evidence" value="ECO:0007669"/>
    <property type="project" value="TreeGrafter"/>
</dbReference>
<keyword evidence="5" id="KW-0131">Cell cycle</keyword>
<dbReference type="SMART" id="SM01349">
    <property type="entry name" value="TOG"/>
    <property type="match status" value="1"/>
</dbReference>
<evidence type="ECO:0000256" key="1">
    <source>
        <dbReference type="ARBA" id="ARBA00004186"/>
    </source>
</evidence>
<comment type="subcellular location">
    <subcellularLocation>
        <location evidence="1">Cytoplasm</location>
        <location evidence="1">Cytoskeleton</location>
        <location evidence="1">Spindle</location>
    </subcellularLocation>
</comment>
<feature type="region of interest" description="Disordered" evidence="6">
    <location>
        <begin position="597"/>
        <end position="686"/>
    </location>
</feature>
<feature type="compositionally biased region" description="Low complexity" evidence="6">
    <location>
        <begin position="721"/>
        <end position="735"/>
    </location>
</feature>
<feature type="region of interest" description="Disordered" evidence="6">
    <location>
        <begin position="138"/>
        <end position="163"/>
    </location>
</feature>
<dbReference type="HOGENOM" id="CLU_003840_0_0_1"/>
<dbReference type="GO" id="GO:0090307">
    <property type="term" value="P:mitotic spindle assembly"/>
    <property type="evidence" value="ECO:0007669"/>
    <property type="project" value="TreeGrafter"/>
</dbReference>
<evidence type="ECO:0000256" key="2">
    <source>
        <dbReference type="ARBA" id="ARBA00009549"/>
    </source>
</evidence>
<dbReference type="InParanoid" id="G4T7G9"/>
<dbReference type="GO" id="GO:0005881">
    <property type="term" value="C:cytoplasmic microtubule"/>
    <property type="evidence" value="ECO:0007669"/>
    <property type="project" value="TreeGrafter"/>
</dbReference>
<dbReference type="SUPFAM" id="SSF48371">
    <property type="entry name" value="ARM repeat"/>
    <property type="match status" value="1"/>
</dbReference>
<keyword evidence="3" id="KW-0132">Cell division</keyword>
<feature type="region of interest" description="Disordered" evidence="6">
    <location>
        <begin position="1212"/>
        <end position="1245"/>
    </location>
</feature>
<organism evidence="8 9">
    <name type="scientific">Serendipita indica (strain DSM 11827)</name>
    <name type="common">Root endophyte fungus</name>
    <name type="synonym">Piriformospora indica</name>
    <dbReference type="NCBI Taxonomy" id="1109443"/>
    <lineage>
        <taxon>Eukaryota</taxon>
        <taxon>Fungi</taxon>
        <taxon>Dikarya</taxon>
        <taxon>Basidiomycota</taxon>
        <taxon>Agaricomycotina</taxon>
        <taxon>Agaricomycetes</taxon>
        <taxon>Sebacinales</taxon>
        <taxon>Serendipitaceae</taxon>
        <taxon>Serendipita</taxon>
    </lineage>
</organism>
<dbReference type="PANTHER" id="PTHR21567:SF9">
    <property type="entry name" value="CLIP-ASSOCIATING PROTEIN"/>
    <property type="match status" value="1"/>
</dbReference>
<dbReference type="GO" id="GO:0005876">
    <property type="term" value="C:spindle microtubule"/>
    <property type="evidence" value="ECO:0007669"/>
    <property type="project" value="TreeGrafter"/>
</dbReference>
<evidence type="ECO:0000256" key="6">
    <source>
        <dbReference type="SAM" id="MobiDB-lite"/>
    </source>
</evidence>
<dbReference type="EMBL" id="CAFZ01000011">
    <property type="protein sequence ID" value="CCA67239.1"/>
    <property type="molecule type" value="Genomic_DNA"/>
</dbReference>
<evidence type="ECO:0000256" key="4">
    <source>
        <dbReference type="ARBA" id="ARBA00022701"/>
    </source>
</evidence>
<feature type="domain" description="TOG" evidence="7">
    <location>
        <begin position="322"/>
        <end position="570"/>
    </location>
</feature>
<comment type="caution">
    <text evidence="8">The sequence shown here is derived from an EMBL/GenBank/DDBJ whole genome shotgun (WGS) entry which is preliminary data.</text>
</comment>
<feature type="region of interest" description="Disordered" evidence="6">
    <location>
        <begin position="698"/>
        <end position="805"/>
    </location>
</feature>
<feature type="compositionally biased region" description="Low complexity" evidence="6">
    <location>
        <begin position="659"/>
        <end position="675"/>
    </location>
</feature>
<dbReference type="OrthoDB" id="46159at2759"/>
<dbReference type="GO" id="GO:1990023">
    <property type="term" value="C:mitotic spindle midzone"/>
    <property type="evidence" value="ECO:0007669"/>
    <property type="project" value="TreeGrafter"/>
</dbReference>
<dbReference type="AlphaFoldDB" id="G4T7G9"/>
<keyword evidence="5" id="KW-0498">Mitosis</keyword>
<feature type="compositionally biased region" description="Polar residues" evidence="6">
    <location>
        <begin position="879"/>
        <end position="888"/>
    </location>
</feature>
<dbReference type="InterPro" id="IPR016024">
    <property type="entry name" value="ARM-type_fold"/>
</dbReference>
<gene>
    <name evidence="8" type="ORF">PIIN_01072</name>
</gene>
<comment type="similarity">
    <text evidence="2">Belongs to the CLASP family.</text>
</comment>
<proteinExistence type="inferred from homology"/>
<keyword evidence="9" id="KW-1185">Reference proteome</keyword>
<dbReference type="GO" id="GO:0005815">
    <property type="term" value="C:microtubule organizing center"/>
    <property type="evidence" value="ECO:0007669"/>
    <property type="project" value="TreeGrafter"/>
</dbReference>
<feature type="region of interest" description="Disordered" evidence="6">
    <location>
        <begin position="260"/>
        <end position="295"/>
    </location>
</feature>
<sequence length="1245" mass="134006">MADSDERIAKCLERLKSNDSEVKIDALNKLQAEFAAGVQAEIEEVIAALKTTLRIPNQHVSTASLSAISALFPVIVTHRESEDHGHPSSHDATVFRHALLAFLSAGGILDRLGDNRERARDCARDALVSAGNTALKFNPNPTSASASAGPGMKHSQATKGPEPPLAMFERFLRELGFSSKVTRVREQSILTLLQLLDVLEDSDGGVRDCARNAVIEMFTASTVTDSARADLKKEMTKKGVRKGIVDNILNQLLAAPTQTIETSAEDPSHPPALSTTGSHPGLPTQKSSATLASSVAGTSRTQSFASTAEVQDGKTEEVVTVYVASVRDLEHEFATMQPPFEGKETEHNWQLRERAIQRVRGMLKGDVHIRYLEAFMECLKSGFMTNSLKTLASLRTTVSTNTCALYAELVLALRHAFEPFVELTLTALFKMSSLTKKIVANQSQATVREILLHGHCHPRIVMPLLWNGIQDKNVSARQYTVGHIRTVLENTAVRGKSVIESSGGLELLEKSIKKALGDANAGIRDSARSLFWIFDGIWKDRADAIANTLDPTARKQLDKVAPTGQASQNGTVPIAEAKKSSVAAAIAASRAKAKQIAAAPPTLRHAATSHASSMASHARRPASPGSPSGRTPVASGTTAKRASGAFSRSSTAPALTTGPIAKSPSQSASISTASASPPPSPTQYASQKLNNSVRIASAVPLPSSPPNTYRSPPKGTVPLKSSLSARSMSPPSTSTNRVKRASGVFASPKGTTLTHMPATNDTLTLSPHPSDDESLMRVRAPNSDAGSSESLPMASFSDAVTSTPPGRTLEAASLTRSTNPLKVPGPVIEDALRARAEQAESAAERLLEELVEPDDTVQNLHIPPSLMPSASTAKPPLKASTSTKSANGNATKKSPPPATPANKRSVLLRQAAAYQDSPPYKRGSSSIVDKLKDRRNESSWWLKRVSLLQETDSQSGSDPSTQLAACIDFLENGTAGVAELNQLIFLCRKNPAMETEGDEGLTDDIWKGGLVFNKLSSALFQYLTCDKPEDILERGLIVIWEMVEHQQSYLEGRESELLALLFHLRYCNLQTISEASNTIRDALTDRIDPIYGLSTMHTSLKRFLAEPIPTDGNAETRALSHAFGLLAIGKFILRLPTEILEEELPRLQLTLSQSLNDTQLLVRESAAAAIIAAQLVLRDETYLFTMLASLSDEKKNLLTYLFDKHGARGTVEGVSKDSGSQGGLDRLEKEMKRLDSKTSTPIRKL</sequence>
<dbReference type="Proteomes" id="UP000007148">
    <property type="component" value="Unassembled WGS sequence"/>
</dbReference>
<feature type="compositionally biased region" description="Basic and acidic residues" evidence="6">
    <location>
        <begin position="1225"/>
        <end position="1236"/>
    </location>
</feature>
<dbReference type="PANTHER" id="PTHR21567">
    <property type="entry name" value="CLASP"/>
    <property type="match status" value="1"/>
</dbReference>
<evidence type="ECO:0000313" key="9">
    <source>
        <dbReference type="Proteomes" id="UP000007148"/>
    </source>
</evidence>
<evidence type="ECO:0000256" key="3">
    <source>
        <dbReference type="ARBA" id="ARBA00022618"/>
    </source>
</evidence>
<dbReference type="Gene3D" id="1.25.10.10">
    <property type="entry name" value="Leucine-rich Repeat Variant"/>
    <property type="match status" value="3"/>
</dbReference>
<feature type="compositionally biased region" description="Polar residues" evidence="6">
    <location>
        <begin position="749"/>
        <end position="767"/>
    </location>
</feature>
<accession>G4T7G9</accession>
<reference evidence="8 9" key="1">
    <citation type="journal article" date="2011" name="PLoS Pathog.">
        <title>Endophytic Life Strategies Decoded by Genome and Transcriptome Analyses of the Mutualistic Root Symbiont Piriformospora indica.</title>
        <authorList>
            <person name="Zuccaro A."/>
            <person name="Lahrmann U."/>
            <person name="Guldener U."/>
            <person name="Langen G."/>
            <person name="Pfiffi S."/>
            <person name="Biedenkopf D."/>
            <person name="Wong P."/>
            <person name="Samans B."/>
            <person name="Grimm C."/>
            <person name="Basiewicz M."/>
            <person name="Murat C."/>
            <person name="Martin F."/>
            <person name="Kogel K.H."/>
        </authorList>
    </citation>
    <scope>NUCLEOTIDE SEQUENCE [LARGE SCALE GENOMIC DNA]</scope>
    <source>
        <strain evidence="8 9">DSM 11827</strain>
    </source>
</reference>
<dbReference type="InterPro" id="IPR034085">
    <property type="entry name" value="TOG"/>
</dbReference>
<dbReference type="Pfam" id="PF12348">
    <property type="entry name" value="CLASP_N"/>
    <property type="match status" value="1"/>
</dbReference>
<dbReference type="STRING" id="1109443.G4T7G9"/>
<name>G4T7G9_SERID</name>
<evidence type="ECO:0000256" key="5">
    <source>
        <dbReference type="ARBA" id="ARBA00022776"/>
    </source>
</evidence>
<dbReference type="eggNOG" id="ENOG502QT5T">
    <property type="taxonomic scope" value="Eukaryota"/>
</dbReference>
<dbReference type="GO" id="GO:0051301">
    <property type="term" value="P:cell division"/>
    <property type="evidence" value="ECO:0007669"/>
    <property type="project" value="UniProtKB-KW"/>
</dbReference>
<dbReference type="InterPro" id="IPR011989">
    <property type="entry name" value="ARM-like"/>
</dbReference>
<dbReference type="OMA" id="VHIRRTH"/>
<evidence type="ECO:0000259" key="7">
    <source>
        <dbReference type="SMART" id="SM01349"/>
    </source>
</evidence>
<protein>
    <recommendedName>
        <fullName evidence="7">TOG domain-containing protein</fullName>
    </recommendedName>
</protein>
<keyword evidence="4" id="KW-0493">Microtubule</keyword>
<feature type="region of interest" description="Disordered" evidence="6">
    <location>
        <begin position="858"/>
        <end position="903"/>
    </location>
</feature>
<feature type="compositionally biased region" description="Polar residues" evidence="6">
    <location>
        <begin position="273"/>
        <end position="295"/>
    </location>
</feature>
<feature type="compositionally biased region" description="Low complexity" evidence="6">
    <location>
        <begin position="597"/>
        <end position="616"/>
    </location>
</feature>
<feature type="compositionally biased region" description="Polar residues" evidence="6">
    <location>
        <begin position="625"/>
        <end position="654"/>
    </location>
</feature>
<evidence type="ECO:0000313" key="8">
    <source>
        <dbReference type="EMBL" id="CCA67239.1"/>
    </source>
</evidence>